<keyword evidence="2" id="KW-0472">Membrane</keyword>
<dbReference type="InterPro" id="IPR026508">
    <property type="entry name" value="TMEM164"/>
</dbReference>
<dbReference type="PANTHER" id="PTHR20948">
    <property type="entry name" value="TRANSMEMBRANE PROTEIN 164"/>
    <property type="match status" value="1"/>
</dbReference>
<feature type="region of interest" description="Disordered" evidence="1">
    <location>
        <begin position="56"/>
        <end position="84"/>
    </location>
</feature>
<feature type="region of interest" description="Disordered" evidence="1">
    <location>
        <begin position="409"/>
        <end position="428"/>
    </location>
</feature>
<dbReference type="WBParaSite" id="PSAMB.scaffold700size43517.g8135.t1">
    <property type="protein sequence ID" value="PSAMB.scaffold700size43517.g8135.t1"/>
    <property type="gene ID" value="PSAMB.scaffold700size43517.g8135"/>
</dbReference>
<accession>A0A914X738</accession>
<dbReference type="PANTHER" id="PTHR20948:SF2">
    <property type="entry name" value="TRANSMEMBRANE PROTEIN 164"/>
    <property type="match status" value="1"/>
</dbReference>
<feature type="compositionally biased region" description="Basic and acidic residues" evidence="1">
    <location>
        <begin position="56"/>
        <end position="65"/>
    </location>
</feature>
<keyword evidence="2" id="KW-0812">Transmembrane</keyword>
<feature type="transmembrane region" description="Helical" evidence="2">
    <location>
        <begin position="266"/>
        <end position="285"/>
    </location>
</feature>
<feature type="transmembrane region" description="Helical" evidence="2">
    <location>
        <begin position="174"/>
        <end position="192"/>
    </location>
</feature>
<evidence type="ECO:0000256" key="1">
    <source>
        <dbReference type="SAM" id="MobiDB-lite"/>
    </source>
</evidence>
<keyword evidence="2" id="KW-1133">Transmembrane helix</keyword>
<feature type="transmembrane region" description="Helical" evidence="2">
    <location>
        <begin position="212"/>
        <end position="228"/>
    </location>
</feature>
<sequence>MRVLSMFTSSSYSLSSEQRRLSLFKAAGWLRSSAIGGLRVGPLQCGRTDRLERSMAGRRVEHIDSPRPLARPSPPRAASRRRRLPPAPVDRWRHLDLAPVGRPPASVSASVGMTCRHYYLCQLLKAICRLVCLRTRAEPVGVMFADILVAGVNHSIEGNGGPQCANYIPLWQRLLETAFMVPLGAYGIAWSWPQLIAPKTFVINQRVHRYRYLILAAYCVVFGAELGFKFASQTAIFLLNPCHIATMLQLLLLMLDPSNELTCRTFRFHMYTLPGALLALAFPVLNTRSLPGEILVYYIQHIFILFIPVYLMNLGGAYSTEPVTNLSWPVFSLSLILLYHYIPLQFFGMMAHVNLNCIICPAISDPFKGRLWRLMGVAHQTLYIPLHTKLYSILARSILRYMRLLSPDPPPSGASNGAALRSDTEKIE</sequence>
<keyword evidence="3" id="KW-1185">Reference proteome</keyword>
<protein>
    <submittedName>
        <fullName evidence="4">Transmembrane protein 164</fullName>
    </submittedName>
</protein>
<feature type="transmembrane region" description="Helical" evidence="2">
    <location>
        <begin position="294"/>
        <end position="314"/>
    </location>
</feature>
<name>A0A914X738_9BILA</name>
<feature type="transmembrane region" description="Helical" evidence="2">
    <location>
        <begin position="235"/>
        <end position="254"/>
    </location>
</feature>
<feature type="transmembrane region" description="Helical" evidence="2">
    <location>
        <begin position="326"/>
        <end position="342"/>
    </location>
</feature>
<proteinExistence type="predicted"/>
<evidence type="ECO:0000313" key="4">
    <source>
        <dbReference type="WBParaSite" id="PSAMB.scaffold700size43517.g8135.t1"/>
    </source>
</evidence>
<dbReference type="Proteomes" id="UP000887566">
    <property type="component" value="Unplaced"/>
</dbReference>
<organism evidence="3 4">
    <name type="scientific">Plectus sambesii</name>
    <dbReference type="NCBI Taxonomy" id="2011161"/>
    <lineage>
        <taxon>Eukaryota</taxon>
        <taxon>Metazoa</taxon>
        <taxon>Ecdysozoa</taxon>
        <taxon>Nematoda</taxon>
        <taxon>Chromadorea</taxon>
        <taxon>Plectida</taxon>
        <taxon>Plectina</taxon>
        <taxon>Plectoidea</taxon>
        <taxon>Plectidae</taxon>
        <taxon>Plectus</taxon>
    </lineage>
</organism>
<dbReference type="Pfam" id="PF14808">
    <property type="entry name" value="TMEM164"/>
    <property type="match status" value="1"/>
</dbReference>
<evidence type="ECO:0000256" key="2">
    <source>
        <dbReference type="SAM" id="Phobius"/>
    </source>
</evidence>
<reference evidence="4" key="1">
    <citation type="submission" date="2022-11" db="UniProtKB">
        <authorList>
            <consortium name="WormBaseParasite"/>
        </authorList>
    </citation>
    <scope>IDENTIFICATION</scope>
</reference>
<dbReference type="AlphaFoldDB" id="A0A914X738"/>
<evidence type="ECO:0000313" key="3">
    <source>
        <dbReference type="Proteomes" id="UP000887566"/>
    </source>
</evidence>